<comment type="caution">
    <text evidence="1">The sequence shown here is derived from an EMBL/GenBank/DDBJ whole genome shotgun (WGS) entry which is preliminary data.</text>
</comment>
<evidence type="ECO:0000313" key="2">
    <source>
        <dbReference type="Proteomes" id="UP000430843"/>
    </source>
</evidence>
<proteinExistence type="predicted"/>
<evidence type="ECO:0008006" key="3">
    <source>
        <dbReference type="Google" id="ProtNLM"/>
    </source>
</evidence>
<sequence>MEPKLRILSLGAGVQSTTLALMAARRDIGPMPDAAIFADTGWEPEHVYRHLEWLEKLLPFPVHRVTAGNIRDGLIGGSKGNRWASIPAFTDTGPIRRQCTKEYKIVPIRRKVRELAGIAGKRSPKFPIVEQWIGMSFDEVIRMKPSREDWQVNRWPLIELHMTRRDCLKWMMERQYPEPPKSACIGCPYHNNDMWRDMRDNDPVSWADAIEMDKTIRSGFRGMKKELFLHRSCVPLDQVDLSTAEDRGQLNLFLNECEGMCGV</sequence>
<dbReference type="EMBL" id="WBWA01000002">
    <property type="protein sequence ID" value="KAB2666769.1"/>
    <property type="molecule type" value="Genomic_DNA"/>
</dbReference>
<accession>A0A833FQ95</accession>
<reference evidence="1 2" key="1">
    <citation type="submission" date="2019-09" db="EMBL/GenBank/DDBJ databases">
        <title>Taxonomic organization of the family Brucellaceae based on a phylogenomic approach.</title>
        <authorList>
            <person name="Leclercq S."/>
            <person name="Cloeckaert A."/>
            <person name="Zygmunt M.S."/>
        </authorList>
    </citation>
    <scope>NUCLEOTIDE SEQUENCE [LARGE SCALE GENOMIC DNA]</scope>
    <source>
        <strain evidence="1 2">LMG 18957</strain>
    </source>
</reference>
<protein>
    <recommendedName>
        <fullName evidence="3">Phosphoadenosine phosphosulphate reductase domain-containing protein</fullName>
    </recommendedName>
</protein>
<dbReference type="AlphaFoldDB" id="A0A833FQ95"/>
<dbReference type="SUPFAM" id="SSF52402">
    <property type="entry name" value="Adenine nucleotide alpha hydrolases-like"/>
    <property type="match status" value="1"/>
</dbReference>
<dbReference type="Proteomes" id="UP000430843">
    <property type="component" value="Unassembled WGS sequence"/>
</dbReference>
<evidence type="ECO:0000313" key="1">
    <source>
        <dbReference type="EMBL" id="KAB2666769.1"/>
    </source>
</evidence>
<dbReference type="Gene3D" id="3.40.50.620">
    <property type="entry name" value="HUPs"/>
    <property type="match status" value="1"/>
</dbReference>
<name>A0A833FQ95_9HYPH</name>
<keyword evidence="2" id="KW-1185">Reference proteome</keyword>
<organism evidence="1 2">
    <name type="scientific">Brucella tritici</name>
    <dbReference type="NCBI Taxonomy" id="94626"/>
    <lineage>
        <taxon>Bacteria</taxon>
        <taxon>Pseudomonadati</taxon>
        <taxon>Pseudomonadota</taxon>
        <taxon>Alphaproteobacteria</taxon>
        <taxon>Hyphomicrobiales</taxon>
        <taxon>Brucellaceae</taxon>
        <taxon>Brucella/Ochrobactrum group</taxon>
        <taxon>Brucella</taxon>
    </lineage>
</organism>
<gene>
    <name evidence="1" type="ORF">F9K91_02185</name>
</gene>
<dbReference type="InterPro" id="IPR014729">
    <property type="entry name" value="Rossmann-like_a/b/a_fold"/>
</dbReference>
<dbReference type="RefSeq" id="WP_151677082.1">
    <property type="nucleotide sequence ID" value="NZ_WBWA01000002.1"/>
</dbReference>